<organism evidence="1">
    <name type="scientific">Siphoviridae sp. ctsf32</name>
    <dbReference type="NCBI Taxonomy" id="2827594"/>
    <lineage>
        <taxon>Viruses</taxon>
        <taxon>Duplodnaviria</taxon>
        <taxon>Heunggongvirae</taxon>
        <taxon>Uroviricota</taxon>
        <taxon>Caudoviricetes</taxon>
    </lineage>
</organism>
<proteinExistence type="predicted"/>
<accession>A0A8S5LN84</accession>
<dbReference type="EMBL" id="BK015882">
    <property type="protein sequence ID" value="DAD71492.1"/>
    <property type="molecule type" value="Genomic_DNA"/>
</dbReference>
<name>A0A8S5LN84_9CAUD</name>
<protein>
    <submittedName>
        <fullName evidence="1">Uncharacterized protein</fullName>
    </submittedName>
</protein>
<sequence>MLDEYRKAYVESAKHIPNWKSIDRNQLCRSYKQLEKEGSEELQDFYISAIILNFWHVLTKTYNKQAVKILTEEDCYECLIDSILYVLEQEPWEDPEQSIYKDERGPEKAINITFQQNVINLFVASQRHKRKASSTALSLDNTIKDSDDDEEQSFLNLLTTDELEEVSETIFWKEQVKNYFKNQEYVAAFVTDALLHDASLVEVKDGSYSINSARVAKEINNPGESFAERFSSEYEIPLESVCCVMSRLYCITNKGITKVLRMISKDIREARK</sequence>
<reference evidence="1" key="1">
    <citation type="journal article" date="2021" name="Proc. Natl. Acad. Sci. U.S.A.">
        <title>A Catalog of Tens of Thousands of Viruses from Human Metagenomes Reveals Hidden Associations with Chronic Diseases.</title>
        <authorList>
            <person name="Tisza M.J."/>
            <person name="Buck C.B."/>
        </authorList>
    </citation>
    <scope>NUCLEOTIDE SEQUENCE</scope>
    <source>
        <strain evidence="1">Ctsf32</strain>
    </source>
</reference>
<evidence type="ECO:0000313" key="1">
    <source>
        <dbReference type="EMBL" id="DAD71492.1"/>
    </source>
</evidence>